<evidence type="ECO:0000259" key="1">
    <source>
        <dbReference type="Pfam" id="PF06439"/>
    </source>
</evidence>
<evidence type="ECO:0000313" key="3">
    <source>
        <dbReference type="Proteomes" id="UP000316167"/>
    </source>
</evidence>
<sequence length="255" mass="28682">MIRSVLFATTIAMAISCNNEGDKVSDADTSTSVTPIVSLLTDEEVKEGWVSLFDGKTTAGWHKYGGAPVGSAWKVEDGVLHLDANQKENWQIKDGGDIVSDKEYENFHLKLEWKIDTCGNSGIIFNIHEDTAKYEFPWMTGPEMQVLDNKCHPDAKIIKHRAGDLYDLITSAPETVKPALEWNLAEIKSQNGTLEFYLNGVKVVTTTMWDEGWKKMIAGSKFKAWPDFGTYKKGRIALQDHGNHVWFKNIKIKEL</sequence>
<dbReference type="Gene3D" id="2.60.120.560">
    <property type="entry name" value="Exo-inulinase, domain 1"/>
    <property type="match status" value="1"/>
</dbReference>
<dbReference type="EMBL" id="VLLE01000003">
    <property type="protein sequence ID" value="TWI83167.1"/>
    <property type="molecule type" value="Genomic_DNA"/>
</dbReference>
<dbReference type="InterPro" id="IPR010496">
    <property type="entry name" value="AL/BT2_dom"/>
</dbReference>
<dbReference type="RefSeq" id="WP_199758199.1">
    <property type="nucleotide sequence ID" value="NZ_VLLE01000003.1"/>
</dbReference>
<dbReference type="PROSITE" id="PS51257">
    <property type="entry name" value="PROKAR_LIPOPROTEIN"/>
    <property type="match status" value="1"/>
</dbReference>
<proteinExistence type="predicted"/>
<dbReference type="Pfam" id="PF06439">
    <property type="entry name" value="3keto-disac_hyd"/>
    <property type="match status" value="1"/>
</dbReference>
<reference evidence="2 3" key="1">
    <citation type="journal article" date="2015" name="Stand. Genomic Sci.">
        <title>Genomic Encyclopedia of Bacterial and Archaeal Type Strains, Phase III: the genomes of soil and plant-associated and newly described type strains.</title>
        <authorList>
            <person name="Whitman W.B."/>
            <person name="Woyke T."/>
            <person name="Klenk H.P."/>
            <person name="Zhou Y."/>
            <person name="Lilburn T.G."/>
            <person name="Beck B.J."/>
            <person name="De Vos P."/>
            <person name="Vandamme P."/>
            <person name="Eisen J.A."/>
            <person name="Garrity G."/>
            <person name="Hugenholtz P."/>
            <person name="Kyrpides N.C."/>
        </authorList>
    </citation>
    <scope>NUCLEOTIDE SEQUENCE [LARGE SCALE GENOMIC DNA]</scope>
    <source>
        <strain evidence="2 3">CGMCC 1.7271</strain>
    </source>
</reference>
<dbReference type="AlphaFoldDB" id="A0A562SPE6"/>
<accession>A0A562SPE6</accession>
<organism evidence="2 3">
    <name type="scientific">Lacibacter cauensis</name>
    <dbReference type="NCBI Taxonomy" id="510947"/>
    <lineage>
        <taxon>Bacteria</taxon>
        <taxon>Pseudomonadati</taxon>
        <taxon>Bacteroidota</taxon>
        <taxon>Chitinophagia</taxon>
        <taxon>Chitinophagales</taxon>
        <taxon>Chitinophagaceae</taxon>
        <taxon>Lacibacter</taxon>
    </lineage>
</organism>
<feature type="domain" description="3-keto-alpha-glucoside-1,2-lyase/3-keto-2-hydroxy-glucal hydratase" evidence="1">
    <location>
        <begin position="48"/>
        <end position="253"/>
    </location>
</feature>
<name>A0A562SPE6_9BACT</name>
<evidence type="ECO:0000313" key="2">
    <source>
        <dbReference type="EMBL" id="TWI83167.1"/>
    </source>
</evidence>
<gene>
    <name evidence="2" type="ORF">IQ13_1273</name>
</gene>
<dbReference type="GO" id="GO:0016787">
    <property type="term" value="F:hydrolase activity"/>
    <property type="evidence" value="ECO:0007669"/>
    <property type="project" value="InterPro"/>
</dbReference>
<comment type="caution">
    <text evidence="2">The sequence shown here is derived from an EMBL/GenBank/DDBJ whole genome shotgun (WGS) entry which is preliminary data.</text>
</comment>
<dbReference type="Proteomes" id="UP000316167">
    <property type="component" value="Unassembled WGS sequence"/>
</dbReference>
<protein>
    <submittedName>
        <fullName evidence="2">Uncharacterized protein DUF1080</fullName>
    </submittedName>
</protein>
<keyword evidence="3" id="KW-1185">Reference proteome</keyword>